<dbReference type="Pfam" id="PF17283">
    <property type="entry name" value="Zn_ribbon_SprT"/>
    <property type="match status" value="1"/>
</dbReference>
<dbReference type="AlphaFoldDB" id="A0A3B5AHK5"/>
<dbReference type="InterPro" id="IPR035240">
    <property type="entry name" value="SprT_Zn_ribbon"/>
</dbReference>
<dbReference type="Ensembl" id="ENSSPAT00000013257.1">
    <property type="protein sequence ID" value="ENSSPAP00000013037.1"/>
    <property type="gene ID" value="ENSSPAG00000009884.1"/>
</dbReference>
<dbReference type="Pfam" id="PF10263">
    <property type="entry name" value="SprT-like"/>
    <property type="match status" value="1"/>
</dbReference>
<evidence type="ECO:0000256" key="1">
    <source>
        <dbReference type="SAM" id="MobiDB-lite"/>
    </source>
</evidence>
<feature type="compositionally biased region" description="Basic residues" evidence="1">
    <location>
        <begin position="216"/>
        <end position="225"/>
    </location>
</feature>
<dbReference type="PANTHER" id="PTHR23099">
    <property type="entry name" value="TRANSCRIPTIONAL REGULATOR"/>
    <property type="match status" value="1"/>
</dbReference>
<dbReference type="PANTHER" id="PTHR23099:SF0">
    <property type="entry name" value="GERM CELL NUCLEAR ACIDIC PROTEIN"/>
    <property type="match status" value="1"/>
</dbReference>
<feature type="compositionally biased region" description="Polar residues" evidence="1">
    <location>
        <begin position="259"/>
        <end position="274"/>
    </location>
</feature>
<sequence>MLNVPCCVCAVFRVATSMSHDTCKSFERVAKKMGWMDDGGLDAAEKKLMSVISKTRHAATSGHRSASESRRTVVGDSSDDEFDQFLMERSTPQAKAASQKPRSAAKKESSNVLVVSSDDDVTFESFLQRVKTPNTKPKKTLDSRSGSEDSLKNFIVDDCSSDDDFIETKSFFKVPKKSNTPASHHPLRKPLSEFNSPVFISDSDDDDDNIIVKSTWRTRHSKPKPLPKANENKSPLCYEKNSSPSLPLPPVPSFSLSSCKNPTSVTTPKRTLSVPSKMDESDSSEDEFSSLLERLKKKNNFTGTSFTPKNTKEISKEPAVPVPPAKGFTLKGSKSLGETPLHVNTSDKPSVLKPKVSQTEPRHGPISRVALCKTPGCFLQSLSNPGSSYVDSFKRNKEELTSKLYRLYNTSVFDSKLPANMSVTWNKKMRKTAGYCITGQERSGGNRYARIELSEKVCDSADRLRDTLIHEMCHAATWLINGVRDGHGNFWKLYARKVTLVHPELPMVTRCHSYDIKYKFQYQCTRCQNTIGRHSKSLDTQKFACALCTGQLVLLTPSKPRAPTPFANFVKENYGNARQELAGQSHAEVMRKLSADFASKTKLSQS</sequence>
<feature type="region of interest" description="Disordered" evidence="1">
    <location>
        <begin position="301"/>
        <end position="364"/>
    </location>
</feature>
<dbReference type="SMART" id="SM00731">
    <property type="entry name" value="SprT"/>
    <property type="match status" value="1"/>
</dbReference>
<feature type="region of interest" description="Disordered" evidence="1">
    <location>
        <begin position="256"/>
        <end position="289"/>
    </location>
</feature>
<proteinExistence type="predicted"/>
<feature type="region of interest" description="Disordered" evidence="1">
    <location>
        <begin position="90"/>
        <end position="111"/>
    </location>
</feature>
<evidence type="ECO:0000259" key="2">
    <source>
        <dbReference type="SMART" id="SM00731"/>
    </source>
</evidence>
<evidence type="ECO:0000313" key="3">
    <source>
        <dbReference type="Ensembl" id="ENSSPAP00000013037.1"/>
    </source>
</evidence>
<dbReference type="GO" id="GO:0005634">
    <property type="term" value="C:nucleus"/>
    <property type="evidence" value="ECO:0007669"/>
    <property type="project" value="TreeGrafter"/>
</dbReference>
<name>A0A3B5AHK5_9TELE</name>
<feature type="region of interest" description="Disordered" evidence="1">
    <location>
        <begin position="56"/>
        <end position="77"/>
    </location>
</feature>
<dbReference type="GeneTree" id="ENSGT00440000040163"/>
<feature type="domain" description="SprT-like" evidence="2">
    <location>
        <begin position="398"/>
        <end position="555"/>
    </location>
</feature>
<accession>A0A3B5AHK5</accession>
<reference evidence="3" key="1">
    <citation type="submission" date="2023-09" db="UniProtKB">
        <authorList>
            <consortium name="Ensembl"/>
        </authorList>
    </citation>
    <scope>IDENTIFICATION</scope>
</reference>
<dbReference type="GO" id="GO:0051983">
    <property type="term" value="P:regulation of chromosome segregation"/>
    <property type="evidence" value="ECO:0007669"/>
    <property type="project" value="Ensembl"/>
</dbReference>
<protein>
    <submittedName>
        <fullName evidence="3">Acidic repeat-containing protein-like</fullName>
    </submittedName>
</protein>
<dbReference type="STRING" id="144197.ENSSPAP00000013037"/>
<feature type="region of interest" description="Disordered" evidence="1">
    <location>
        <begin position="214"/>
        <end position="244"/>
    </location>
</feature>
<dbReference type="GO" id="GO:0140014">
    <property type="term" value="P:mitotic nuclear division"/>
    <property type="evidence" value="ECO:0007669"/>
    <property type="project" value="Ensembl"/>
</dbReference>
<organism evidence="3">
    <name type="scientific">Stegastes partitus</name>
    <name type="common">bicolor damselfish</name>
    <dbReference type="NCBI Taxonomy" id="144197"/>
    <lineage>
        <taxon>Eukaryota</taxon>
        <taxon>Metazoa</taxon>
        <taxon>Chordata</taxon>
        <taxon>Craniata</taxon>
        <taxon>Vertebrata</taxon>
        <taxon>Euteleostomi</taxon>
        <taxon>Actinopterygii</taxon>
        <taxon>Neopterygii</taxon>
        <taxon>Teleostei</taxon>
        <taxon>Neoteleostei</taxon>
        <taxon>Acanthomorphata</taxon>
        <taxon>Ovalentaria</taxon>
        <taxon>Pomacentridae</taxon>
        <taxon>Stegastes</taxon>
    </lineage>
</organism>
<dbReference type="InterPro" id="IPR006640">
    <property type="entry name" value="SprT-like_domain"/>
</dbReference>
<dbReference type="GO" id="GO:0106300">
    <property type="term" value="P:protein-DNA covalent cross-linking repair"/>
    <property type="evidence" value="ECO:0007669"/>
    <property type="project" value="Ensembl"/>
</dbReference>